<keyword evidence="3" id="KW-1185">Reference proteome</keyword>
<dbReference type="Proteomes" id="UP000290624">
    <property type="component" value="Unassembled WGS sequence"/>
</dbReference>
<protein>
    <submittedName>
        <fullName evidence="2">Uncharacterized protein</fullName>
    </submittedName>
</protein>
<dbReference type="AlphaFoldDB" id="A0A4Q2EDL5"/>
<proteinExistence type="predicted"/>
<reference evidence="2 3" key="1">
    <citation type="submission" date="2018-01" db="EMBL/GenBank/DDBJ databases">
        <title>Lactibacter flavus gen. nov., sp. nov., a novel bacterium of the family Propionibacteriaceae isolated from raw milk and dairy products.</title>
        <authorList>
            <person name="Wenning M."/>
            <person name="Breitenwieser F."/>
            <person name="Huptas C."/>
            <person name="von Neubeck M."/>
            <person name="Busse H.-J."/>
            <person name="Scherer S."/>
        </authorList>
    </citation>
    <scope>NUCLEOTIDE SEQUENCE [LARGE SCALE GENOMIC DNA]</scope>
    <source>
        <strain evidence="2 3">VG341</strain>
    </source>
</reference>
<dbReference type="EMBL" id="PPCV01000007">
    <property type="protein sequence ID" value="RXW31660.1"/>
    <property type="molecule type" value="Genomic_DNA"/>
</dbReference>
<comment type="caution">
    <text evidence="2">The sequence shown here is derived from an EMBL/GenBank/DDBJ whole genome shotgun (WGS) entry which is preliminary data.</text>
</comment>
<sequence>MSRAPSVATASCTVLFLLRAHRHRTRRAPEGRCSTSSGRVTERGPVVARGSVGVKARGVGADGDG</sequence>
<name>A0A4Q2EDL5_9ACTN</name>
<accession>A0A4Q2EDL5</accession>
<feature type="region of interest" description="Disordered" evidence="1">
    <location>
        <begin position="23"/>
        <end position="45"/>
    </location>
</feature>
<evidence type="ECO:0000313" key="2">
    <source>
        <dbReference type="EMBL" id="RXW31660.1"/>
    </source>
</evidence>
<organism evidence="2 3">
    <name type="scientific">Propioniciclava flava</name>
    <dbReference type="NCBI Taxonomy" id="2072026"/>
    <lineage>
        <taxon>Bacteria</taxon>
        <taxon>Bacillati</taxon>
        <taxon>Actinomycetota</taxon>
        <taxon>Actinomycetes</taxon>
        <taxon>Propionibacteriales</taxon>
        <taxon>Propionibacteriaceae</taxon>
        <taxon>Propioniciclava</taxon>
    </lineage>
</organism>
<evidence type="ECO:0000256" key="1">
    <source>
        <dbReference type="SAM" id="MobiDB-lite"/>
    </source>
</evidence>
<evidence type="ECO:0000313" key="3">
    <source>
        <dbReference type="Proteomes" id="UP000290624"/>
    </source>
</evidence>
<gene>
    <name evidence="2" type="ORF">C1706_10915</name>
</gene>